<evidence type="ECO:0000256" key="3">
    <source>
        <dbReference type="ARBA" id="ARBA00023125"/>
    </source>
</evidence>
<comment type="similarity">
    <text evidence="1">Belongs to the LysR transcriptional regulatory family.</text>
</comment>
<dbReference type="InterPro" id="IPR036388">
    <property type="entry name" value="WH-like_DNA-bd_sf"/>
</dbReference>
<dbReference type="GO" id="GO:0019344">
    <property type="term" value="P:cysteine biosynthetic process"/>
    <property type="evidence" value="ECO:0007669"/>
    <property type="project" value="TreeGrafter"/>
</dbReference>
<dbReference type="InterPro" id="IPR005119">
    <property type="entry name" value="LysR_subst-bd"/>
</dbReference>
<dbReference type="GO" id="GO:0003700">
    <property type="term" value="F:DNA-binding transcription factor activity"/>
    <property type="evidence" value="ECO:0007669"/>
    <property type="project" value="InterPro"/>
</dbReference>
<dbReference type="Proteomes" id="UP000632858">
    <property type="component" value="Unassembled WGS sequence"/>
</dbReference>
<protein>
    <submittedName>
        <fullName evidence="6">LysR family transcriptional regulator</fullName>
    </submittedName>
</protein>
<evidence type="ECO:0000313" key="6">
    <source>
        <dbReference type="EMBL" id="GGF91277.1"/>
    </source>
</evidence>
<dbReference type="PROSITE" id="PS50931">
    <property type="entry name" value="HTH_LYSR"/>
    <property type="match status" value="1"/>
</dbReference>
<evidence type="ECO:0000259" key="5">
    <source>
        <dbReference type="PROSITE" id="PS50931"/>
    </source>
</evidence>
<reference evidence="6" key="2">
    <citation type="submission" date="2020-09" db="EMBL/GenBank/DDBJ databases">
        <authorList>
            <person name="Sun Q."/>
            <person name="Zhou Y."/>
        </authorList>
    </citation>
    <scope>NUCLEOTIDE SEQUENCE</scope>
    <source>
        <strain evidence="6">CGMCC 1.12726</strain>
    </source>
</reference>
<dbReference type="Gene3D" id="3.40.190.10">
    <property type="entry name" value="Periplasmic binding protein-like II"/>
    <property type="match status" value="2"/>
</dbReference>
<dbReference type="PRINTS" id="PR00039">
    <property type="entry name" value="HTHLYSR"/>
</dbReference>
<keyword evidence="7" id="KW-1185">Reference proteome</keyword>
<evidence type="ECO:0000256" key="4">
    <source>
        <dbReference type="ARBA" id="ARBA00023163"/>
    </source>
</evidence>
<dbReference type="GO" id="GO:0000976">
    <property type="term" value="F:transcription cis-regulatory region binding"/>
    <property type="evidence" value="ECO:0007669"/>
    <property type="project" value="TreeGrafter"/>
</dbReference>
<dbReference type="EMBL" id="BMFO01000002">
    <property type="protein sequence ID" value="GGF91277.1"/>
    <property type="molecule type" value="Genomic_DNA"/>
</dbReference>
<dbReference type="PANTHER" id="PTHR30126">
    <property type="entry name" value="HTH-TYPE TRANSCRIPTIONAL REGULATOR"/>
    <property type="match status" value="1"/>
</dbReference>
<feature type="domain" description="HTH lysR-type" evidence="5">
    <location>
        <begin position="1"/>
        <end position="59"/>
    </location>
</feature>
<dbReference type="Gene3D" id="1.10.10.10">
    <property type="entry name" value="Winged helix-like DNA-binding domain superfamily/Winged helix DNA-binding domain"/>
    <property type="match status" value="1"/>
</dbReference>
<sequence>MTLTQLRALVAIADSGLNVTQAAERVNGTQPGLSKQIKQLEDELGFLLFTRGARSLEGITPAGAKVIEHARLLLIQANNIKALAANLRQVHDGELRIATTHTQARYALPPALAAFNREYPTVAVHLNPGTDAESLAMLDRDEAELAIISSAGTLPPSGYIALPLYRWDRIILVKPDHPLAHRTDAPRLEQLAQYPLVSYESSVDPASSLRQTFSSEGLAVNLAMTARDADLIKTYVRAGFGVGVLAEMAQSAEDRDLVRIEAAGLLPQCTCWALLRKDRILRDYTLSLLRRLLPWLHGNELQRLLRGAQAAPSLPPPHWRERQAPAGIGEFEI</sequence>
<evidence type="ECO:0000256" key="2">
    <source>
        <dbReference type="ARBA" id="ARBA00023015"/>
    </source>
</evidence>
<evidence type="ECO:0000256" key="1">
    <source>
        <dbReference type="ARBA" id="ARBA00009437"/>
    </source>
</evidence>
<keyword evidence="2" id="KW-0805">Transcription regulation</keyword>
<evidence type="ECO:0000313" key="7">
    <source>
        <dbReference type="Proteomes" id="UP000632858"/>
    </source>
</evidence>
<accession>A0A917FKY2</accession>
<dbReference type="AlphaFoldDB" id="A0A917FKY2"/>
<dbReference type="PANTHER" id="PTHR30126:SF6">
    <property type="entry name" value="HTH-TYPE TRANSCRIPTIONAL REGULATOR CYSB-RELATED"/>
    <property type="match status" value="1"/>
</dbReference>
<dbReference type="InterPro" id="IPR000847">
    <property type="entry name" value="LysR_HTH_N"/>
</dbReference>
<dbReference type="Pfam" id="PF03466">
    <property type="entry name" value="LysR_substrate"/>
    <property type="match status" value="1"/>
</dbReference>
<proteinExistence type="inferred from homology"/>
<dbReference type="InterPro" id="IPR036390">
    <property type="entry name" value="WH_DNA-bd_sf"/>
</dbReference>
<dbReference type="Pfam" id="PF00126">
    <property type="entry name" value="HTH_1"/>
    <property type="match status" value="1"/>
</dbReference>
<dbReference type="SUPFAM" id="SSF46785">
    <property type="entry name" value="Winged helix' DNA-binding domain"/>
    <property type="match status" value="1"/>
</dbReference>
<keyword evidence="3" id="KW-0238">DNA-binding</keyword>
<name>A0A917FKY2_9GAMM</name>
<keyword evidence="4" id="KW-0804">Transcription</keyword>
<gene>
    <name evidence="6" type="primary">cysB</name>
    <name evidence="6" type="ORF">GCM10010960_11540</name>
</gene>
<reference evidence="6" key="1">
    <citation type="journal article" date="2014" name="Int. J. Syst. Evol. Microbiol.">
        <title>Complete genome sequence of Corynebacterium casei LMG S-19264T (=DSM 44701T), isolated from a smear-ripened cheese.</title>
        <authorList>
            <consortium name="US DOE Joint Genome Institute (JGI-PGF)"/>
            <person name="Walter F."/>
            <person name="Albersmeier A."/>
            <person name="Kalinowski J."/>
            <person name="Ruckert C."/>
        </authorList>
    </citation>
    <scope>NUCLEOTIDE SEQUENCE</scope>
    <source>
        <strain evidence="6">CGMCC 1.12726</strain>
    </source>
</reference>
<comment type="caution">
    <text evidence="6">The sequence shown here is derived from an EMBL/GenBank/DDBJ whole genome shotgun (WGS) entry which is preliminary data.</text>
</comment>
<organism evidence="6 7">
    <name type="scientific">Arenimonas maotaiensis</name>
    <dbReference type="NCBI Taxonomy" id="1446479"/>
    <lineage>
        <taxon>Bacteria</taxon>
        <taxon>Pseudomonadati</taxon>
        <taxon>Pseudomonadota</taxon>
        <taxon>Gammaproteobacteria</taxon>
        <taxon>Lysobacterales</taxon>
        <taxon>Lysobacteraceae</taxon>
        <taxon>Arenimonas</taxon>
    </lineage>
</organism>
<dbReference type="RefSeq" id="WP_188448739.1">
    <property type="nucleotide sequence ID" value="NZ_BMFO01000002.1"/>
</dbReference>
<dbReference type="SUPFAM" id="SSF53850">
    <property type="entry name" value="Periplasmic binding protein-like II"/>
    <property type="match status" value="1"/>
</dbReference>